<evidence type="ECO:0000313" key="1">
    <source>
        <dbReference type="EMBL" id="GAT47705.1"/>
    </source>
</evidence>
<evidence type="ECO:0000313" key="2">
    <source>
        <dbReference type="Proteomes" id="UP000815677"/>
    </source>
</evidence>
<dbReference type="EMBL" id="DF843887">
    <property type="protein sequence ID" value="GAT47705.1"/>
    <property type="molecule type" value="Genomic_DNA"/>
</dbReference>
<dbReference type="Proteomes" id="UP000815677">
    <property type="component" value="Unassembled WGS sequence"/>
</dbReference>
<protein>
    <submittedName>
        <fullName evidence="1">Uncharacterized protein</fullName>
    </submittedName>
</protein>
<reference evidence="1" key="1">
    <citation type="submission" date="2014-09" db="EMBL/GenBank/DDBJ databases">
        <title>Genome sequence of the luminous mushroom Mycena chlorophos for searching fungal bioluminescence genes.</title>
        <authorList>
            <person name="Tanaka Y."/>
            <person name="Kasuga D."/>
            <person name="Oba Y."/>
            <person name="Hase S."/>
            <person name="Sato K."/>
            <person name="Oba Y."/>
            <person name="Sakakibara Y."/>
        </authorList>
    </citation>
    <scope>NUCLEOTIDE SEQUENCE</scope>
</reference>
<sequence length="299" mass="33099">MDQPRCRSLLRWPGTARHPAPVLFAGTSLDNTTATSTCGHSHRSITEVGWVISNTLFDLLPTRPDRETPSKSLPNGRERVLYRGKRDMTCVTTTPLSCRHRSAAFARTSLTLDSRGVPLQGIARRMEVPLRFYCVLPSGVGTTAWRFVVALPLLFRVLLRCGESRRVAADDVLVAVLGALQQLWPGPGRVLAACITSARLLRLVVRSGQSGAGDDSLRVVDVVDAAECCPTTMLIYFRAHRTLPGIFPTIMTSHLSLHDSSALYRWTVFSERDPSPTSTYSRLRYLPRTPTAASRPPWF</sequence>
<organism evidence="1 2">
    <name type="scientific">Mycena chlorophos</name>
    <name type="common">Agaric fungus</name>
    <name type="synonym">Agaricus chlorophos</name>
    <dbReference type="NCBI Taxonomy" id="658473"/>
    <lineage>
        <taxon>Eukaryota</taxon>
        <taxon>Fungi</taxon>
        <taxon>Dikarya</taxon>
        <taxon>Basidiomycota</taxon>
        <taxon>Agaricomycotina</taxon>
        <taxon>Agaricomycetes</taxon>
        <taxon>Agaricomycetidae</taxon>
        <taxon>Agaricales</taxon>
        <taxon>Marasmiineae</taxon>
        <taxon>Mycenaceae</taxon>
        <taxon>Mycena</taxon>
    </lineage>
</organism>
<keyword evidence="2" id="KW-1185">Reference proteome</keyword>
<accession>A0ABQ0L962</accession>
<name>A0ABQ0L962_MYCCL</name>
<gene>
    <name evidence="1" type="ORF">MCHLO_05154</name>
</gene>
<proteinExistence type="predicted"/>